<sequence>MQSVAPSPSTKDSIVTLKLLPNVLRNIDTSKPLSTKKKTRSVPRKNGVSRRQKLGRPQKSSLEPLRKKVRRRPGDAERRRKLKREIEIARAHQESEKYLIKKNAAKWATFEPEDNPELDWLEVQVTPNTVGIPVLIRRPPHGLPDAAISGIARTQYMTQAVGHKLGIPPPNANSSPLLHRLINADSMERIEAAISRQKLPLQPATPTSETSLMMPTMYGKLQDRERAQVQAVLDAGQQVFPSVSPPRYGAPSYAMQPVRPPRTGQYDINDPSYHYAANIRDNTLAPNPLRSRDPKVQVDLSMVALKNLHQYNANHIEHDLFMSGGLAADDLPYQDSEENQTAIAALQEPNARNSEFIINVDDKDFNNGATNAKDTRWIIRHCTTSLFPPVCLLSRIRDTAVAVHNSRRGRARICSVVAQHCAHEVRWREESRGRFIVDDDLNGGYQQNAVAVNPQDIHVRHPDMHFQNMGPENTIPQDMNYQNTNQEKLGYRRQGIFNPQINAYELEEERPEDPKWRTAQEWREVLRTGGRDLTEDERWRLGLMNDHHSVVDLTEDQVDMMMEGDRPWDISAIGGHGKMVFDGVVMNHMVGGVRGHLVRTPDWD</sequence>
<reference evidence="2 3" key="1">
    <citation type="submission" date="2023-08" db="EMBL/GenBank/DDBJ databases">
        <title>Black Yeasts Isolated from many extreme environments.</title>
        <authorList>
            <person name="Coleine C."/>
            <person name="Stajich J.E."/>
            <person name="Selbmann L."/>
        </authorList>
    </citation>
    <scope>NUCLEOTIDE SEQUENCE [LARGE SCALE GENOMIC DNA]</scope>
    <source>
        <strain evidence="2 3">CCFEE 5910</strain>
    </source>
</reference>
<feature type="region of interest" description="Disordered" evidence="1">
    <location>
        <begin position="28"/>
        <end position="81"/>
    </location>
</feature>
<gene>
    <name evidence="2" type="ORF">LTR05_006945</name>
</gene>
<keyword evidence="3" id="KW-1185">Reference proteome</keyword>
<organism evidence="2 3">
    <name type="scientific">Lithohypha guttulata</name>
    <dbReference type="NCBI Taxonomy" id="1690604"/>
    <lineage>
        <taxon>Eukaryota</taxon>
        <taxon>Fungi</taxon>
        <taxon>Dikarya</taxon>
        <taxon>Ascomycota</taxon>
        <taxon>Pezizomycotina</taxon>
        <taxon>Eurotiomycetes</taxon>
        <taxon>Chaetothyriomycetidae</taxon>
        <taxon>Chaetothyriales</taxon>
        <taxon>Trichomeriaceae</taxon>
        <taxon>Lithohypha</taxon>
    </lineage>
</organism>
<dbReference type="AlphaFoldDB" id="A0AAN7YEX7"/>
<feature type="region of interest" description="Disordered" evidence="1">
    <location>
        <begin position="243"/>
        <end position="262"/>
    </location>
</feature>
<dbReference type="Proteomes" id="UP001309876">
    <property type="component" value="Unassembled WGS sequence"/>
</dbReference>
<feature type="compositionally biased region" description="Basic and acidic residues" evidence="1">
    <location>
        <begin position="72"/>
        <end position="81"/>
    </location>
</feature>
<proteinExistence type="predicted"/>
<evidence type="ECO:0000256" key="1">
    <source>
        <dbReference type="SAM" id="MobiDB-lite"/>
    </source>
</evidence>
<evidence type="ECO:0000313" key="2">
    <source>
        <dbReference type="EMBL" id="KAK5083063.1"/>
    </source>
</evidence>
<protein>
    <submittedName>
        <fullName evidence="2">Uncharacterized protein</fullName>
    </submittedName>
</protein>
<name>A0AAN7YEX7_9EURO</name>
<accession>A0AAN7YEX7</accession>
<comment type="caution">
    <text evidence="2">The sequence shown here is derived from an EMBL/GenBank/DDBJ whole genome shotgun (WGS) entry which is preliminary data.</text>
</comment>
<evidence type="ECO:0000313" key="3">
    <source>
        <dbReference type="Proteomes" id="UP001309876"/>
    </source>
</evidence>
<dbReference type="EMBL" id="JAVRRJ010000007">
    <property type="protein sequence ID" value="KAK5083063.1"/>
    <property type="molecule type" value="Genomic_DNA"/>
</dbReference>
<feature type="compositionally biased region" description="Basic residues" evidence="1">
    <location>
        <begin position="34"/>
        <end position="56"/>
    </location>
</feature>